<dbReference type="GO" id="GO:0048040">
    <property type="term" value="F:UDP-glucuronate decarboxylase activity"/>
    <property type="evidence" value="ECO:0007669"/>
    <property type="project" value="TreeGrafter"/>
</dbReference>
<dbReference type="InterPro" id="IPR038576">
    <property type="entry name" value="Methyltransf_Zn-bd_dom_put_sf"/>
</dbReference>
<dbReference type="InterPro" id="IPR044516">
    <property type="entry name" value="UXS-like"/>
</dbReference>
<evidence type="ECO:0000256" key="2">
    <source>
        <dbReference type="ARBA" id="ARBA00022793"/>
    </source>
</evidence>
<keyword evidence="8" id="KW-0808">Transferase</keyword>
<evidence type="ECO:0000256" key="3">
    <source>
        <dbReference type="ARBA" id="ARBA00023027"/>
    </source>
</evidence>
<comment type="caution">
    <text evidence="8">The sequence shown here is derived from an EMBL/GenBank/DDBJ whole genome shotgun (WGS) entry which is preliminary data.</text>
</comment>
<dbReference type="GO" id="GO:0042732">
    <property type="term" value="P:D-xylose metabolic process"/>
    <property type="evidence" value="ECO:0007669"/>
    <property type="project" value="InterPro"/>
</dbReference>
<keyword evidence="2" id="KW-0210">Decarboxylase</keyword>
<organism evidence="8 9">
    <name type="scientific">Candidatus Woesebacteria bacterium GW2011_GWB1_41_10</name>
    <dbReference type="NCBI Taxonomy" id="1618577"/>
    <lineage>
        <taxon>Bacteria</taxon>
        <taxon>Candidatus Woeseibacteriota</taxon>
    </lineage>
</organism>
<dbReference type="Pfam" id="PF08421">
    <property type="entry name" value="Methyltransf_13"/>
    <property type="match status" value="1"/>
</dbReference>
<keyword evidence="3" id="KW-0520">NAD</keyword>
<dbReference type="GO" id="GO:0005737">
    <property type="term" value="C:cytoplasm"/>
    <property type="evidence" value="ECO:0007669"/>
    <property type="project" value="TreeGrafter"/>
</dbReference>
<dbReference type="InterPro" id="IPR029063">
    <property type="entry name" value="SAM-dependent_MTases_sf"/>
</dbReference>
<dbReference type="Gene3D" id="6.10.250.3100">
    <property type="match status" value="1"/>
</dbReference>
<feature type="domain" description="NAD-dependent epimerase/dehydratase" evidence="5">
    <location>
        <begin position="451"/>
        <end position="697"/>
    </location>
</feature>
<keyword evidence="8" id="KW-0489">Methyltransferase</keyword>
<dbReference type="GO" id="GO:0008168">
    <property type="term" value="F:methyltransferase activity"/>
    <property type="evidence" value="ECO:0007669"/>
    <property type="project" value="UniProtKB-KW"/>
</dbReference>
<dbReference type="Pfam" id="PF01370">
    <property type="entry name" value="Epimerase"/>
    <property type="match status" value="1"/>
</dbReference>
<dbReference type="PANTHER" id="PTHR43078:SF6">
    <property type="entry name" value="UDP-GLUCURONIC ACID DECARBOXYLASE 1"/>
    <property type="match status" value="1"/>
</dbReference>
<feature type="domain" description="Methyltransferase putative zinc binding" evidence="6">
    <location>
        <begin position="11"/>
        <end position="72"/>
    </location>
</feature>
<dbReference type="EMBL" id="LCAE01000001">
    <property type="protein sequence ID" value="KKR88176.1"/>
    <property type="molecule type" value="Genomic_DNA"/>
</dbReference>
<dbReference type="InterPro" id="IPR001509">
    <property type="entry name" value="Epimerase_deHydtase"/>
</dbReference>
<evidence type="ECO:0000256" key="4">
    <source>
        <dbReference type="ARBA" id="ARBA00023239"/>
    </source>
</evidence>
<gene>
    <name evidence="8" type="ORF">UU32_C0001G0012</name>
</gene>
<dbReference type="Pfam" id="PF13489">
    <property type="entry name" value="Methyltransf_23"/>
    <property type="match status" value="1"/>
</dbReference>
<feature type="domain" description="C-methyltransferase" evidence="7">
    <location>
        <begin position="251"/>
        <end position="410"/>
    </location>
</feature>
<dbReference type="Pfam" id="PF08484">
    <property type="entry name" value="Methyltransf_14"/>
    <property type="match status" value="1"/>
</dbReference>
<evidence type="ECO:0000256" key="1">
    <source>
        <dbReference type="ARBA" id="ARBA00001911"/>
    </source>
</evidence>
<dbReference type="Gene3D" id="3.40.50.720">
    <property type="entry name" value="NAD(P)-binding Rossmann-like Domain"/>
    <property type="match status" value="2"/>
</dbReference>
<evidence type="ECO:0000313" key="9">
    <source>
        <dbReference type="Proteomes" id="UP000033858"/>
    </source>
</evidence>
<sequence>MTKDVNKISSCQFCKNKNIKKVLDFGSTPPANSFLKKSQLKNKEARFPLHVFFCKNCHLLQLGHVVNPEILFKDYVYTSSTSPVFIKHFEDYAKKVFDRFHLNRNSFVIDIGSNDGILLKPFKSLGTKILGVDPAENLATKAIMEGIPTLPKFFDSNLAQEIVDNAGQADIVTANNVFAHIRDLDEITSGVKVLLRDNGVFIFEVAYLGDFIEKNYFDTVYHEHLFYHAISPLDKFFKRHQMTIFDVEKVPTHGGSIRVFVKKISSKYKISDSVQKMIKDEIKRGLGKEKTYLAFSENVEKNKKTLISLLKNLKSQGKIIVGYGAPAKGNTLLNYFGIDTKFLHYIVDDSPLKQGLYTPGTHIPVVPSETLSKNPKPDYILILAWNFAESIMEKLSEYAKGGGKFIIPVPEPFEISIGKKNTNKEIVEEDLNNIVESLGNVAHKLEGKTLLISGGSGFLGSYINQTINLLNEKVLKRKCFVISVDNYITGSEKKNFLGEIKSNKFEFIQHDIRLPINVKRNVDYIIHAAGLASPFYYQKYPLETIESAVMGAKNLLELSRLKRVKSFLFFSSSEIYGDPDSKHVPTKEDYAGHVSSVGPRACYDESKRLGETLSLVYHQQFGVPVKIVRPFNIYGPGMKPNDYRVIPTFVSKALSGEPLPVHDKGSQTRTFCYVTDAVSGFLKILLSEKNGEVYNIGNEKPEITVYDLALAIAKVSPKKVAIKKIEYPASYPAGEPQRRCPDLTKSRTMLDYNPKVDLDTGLRRSIDWFISEYKL</sequence>
<evidence type="ECO:0000259" key="7">
    <source>
        <dbReference type="Pfam" id="PF08484"/>
    </source>
</evidence>
<dbReference type="AlphaFoldDB" id="A0A0G0UKY4"/>
<dbReference type="InterPro" id="IPR013630">
    <property type="entry name" value="Methyltransf_Zn-bd_dom_put"/>
</dbReference>
<protein>
    <submittedName>
        <fullName evidence="8">NDP-hexose 3-C-methyltransferase</fullName>
    </submittedName>
</protein>
<dbReference type="GO" id="GO:0070403">
    <property type="term" value="F:NAD+ binding"/>
    <property type="evidence" value="ECO:0007669"/>
    <property type="project" value="InterPro"/>
</dbReference>
<accession>A0A0G0UKY4</accession>
<dbReference type="GO" id="GO:0032259">
    <property type="term" value="P:methylation"/>
    <property type="evidence" value="ECO:0007669"/>
    <property type="project" value="UniProtKB-KW"/>
</dbReference>
<dbReference type="InterPro" id="IPR036291">
    <property type="entry name" value="NAD(P)-bd_dom_sf"/>
</dbReference>
<comment type="cofactor">
    <cofactor evidence="1">
        <name>NAD(+)</name>
        <dbReference type="ChEBI" id="CHEBI:57540"/>
    </cofactor>
</comment>
<reference evidence="8 9" key="1">
    <citation type="journal article" date="2015" name="Nature">
        <title>rRNA introns, odd ribosomes, and small enigmatic genomes across a large radiation of phyla.</title>
        <authorList>
            <person name="Brown C.T."/>
            <person name="Hug L.A."/>
            <person name="Thomas B.C."/>
            <person name="Sharon I."/>
            <person name="Castelle C.J."/>
            <person name="Singh A."/>
            <person name="Wilkins M.J."/>
            <person name="Williams K.H."/>
            <person name="Banfield J.F."/>
        </authorList>
    </citation>
    <scope>NUCLEOTIDE SEQUENCE [LARGE SCALE GENOMIC DNA]</scope>
</reference>
<name>A0A0G0UKY4_9BACT</name>
<evidence type="ECO:0000259" key="6">
    <source>
        <dbReference type="Pfam" id="PF08421"/>
    </source>
</evidence>
<dbReference type="CDD" id="cd02440">
    <property type="entry name" value="AdoMet_MTases"/>
    <property type="match status" value="1"/>
</dbReference>
<dbReference type="Gene3D" id="6.20.50.110">
    <property type="entry name" value="Methyltransferase, zinc-binding domain"/>
    <property type="match status" value="1"/>
</dbReference>
<dbReference type="SUPFAM" id="SSF53335">
    <property type="entry name" value="S-adenosyl-L-methionine-dependent methyltransferases"/>
    <property type="match status" value="1"/>
</dbReference>
<proteinExistence type="predicted"/>
<evidence type="ECO:0000259" key="5">
    <source>
        <dbReference type="Pfam" id="PF01370"/>
    </source>
</evidence>
<dbReference type="Gene3D" id="3.40.50.150">
    <property type="entry name" value="Vaccinia Virus protein VP39"/>
    <property type="match status" value="1"/>
</dbReference>
<dbReference type="SUPFAM" id="SSF51735">
    <property type="entry name" value="NAD(P)-binding Rossmann-fold domains"/>
    <property type="match status" value="1"/>
</dbReference>
<evidence type="ECO:0000313" key="8">
    <source>
        <dbReference type="EMBL" id="KKR88176.1"/>
    </source>
</evidence>
<dbReference type="Proteomes" id="UP000033858">
    <property type="component" value="Unassembled WGS sequence"/>
</dbReference>
<dbReference type="PANTHER" id="PTHR43078">
    <property type="entry name" value="UDP-GLUCURONIC ACID DECARBOXYLASE-RELATED"/>
    <property type="match status" value="1"/>
</dbReference>
<keyword evidence="4" id="KW-0456">Lyase</keyword>
<dbReference type="PATRIC" id="fig|1618577.3.peg.12"/>
<dbReference type="InterPro" id="IPR013691">
    <property type="entry name" value="MeTrfase_14"/>
</dbReference>